<dbReference type="AlphaFoldDB" id="A0A1I4Z2X6"/>
<reference evidence="1 2" key="1">
    <citation type="submission" date="2016-10" db="EMBL/GenBank/DDBJ databases">
        <authorList>
            <person name="de Groot N.N."/>
        </authorList>
    </citation>
    <scope>NUCLEOTIDE SEQUENCE [LARGE SCALE GENOMIC DNA]</scope>
    <source>
        <strain evidence="1 2">ML2</strain>
    </source>
</reference>
<dbReference type="EMBL" id="FOVK01000001">
    <property type="protein sequence ID" value="SFN44621.1"/>
    <property type="molecule type" value="Genomic_DNA"/>
</dbReference>
<dbReference type="Proteomes" id="UP000181899">
    <property type="component" value="Unassembled WGS sequence"/>
</dbReference>
<evidence type="ECO:0000313" key="1">
    <source>
        <dbReference type="EMBL" id="SFN44621.1"/>
    </source>
</evidence>
<evidence type="ECO:0000313" key="2">
    <source>
        <dbReference type="Proteomes" id="UP000181899"/>
    </source>
</evidence>
<name>A0A1I4Z2X6_9CLOT</name>
<protein>
    <submittedName>
        <fullName evidence="1">Uncharacterized protein</fullName>
    </submittedName>
</protein>
<accession>A0A1I4Z2X6</accession>
<gene>
    <name evidence="1" type="ORF">SAMN04488695_101915</name>
</gene>
<sequence>MKNLRVGETQRLSFSIHIRIKGGNMKYYYGLSYFEICCVCVMYL</sequence>
<keyword evidence="2" id="KW-1185">Reference proteome</keyword>
<proteinExistence type="predicted"/>
<organism evidence="1 2">
    <name type="scientific">Proteiniclasticum ruminis</name>
    <dbReference type="NCBI Taxonomy" id="398199"/>
    <lineage>
        <taxon>Bacteria</taxon>
        <taxon>Bacillati</taxon>
        <taxon>Bacillota</taxon>
        <taxon>Clostridia</taxon>
        <taxon>Eubacteriales</taxon>
        <taxon>Clostridiaceae</taxon>
        <taxon>Proteiniclasticum</taxon>
    </lineage>
</organism>